<dbReference type="EMBL" id="LZLC01000160">
    <property type="protein sequence ID" value="OBJ40267.1"/>
    <property type="molecule type" value="Genomic_DNA"/>
</dbReference>
<reference evidence="3 4" key="1">
    <citation type="submission" date="2016-06" db="EMBL/GenBank/DDBJ databases">
        <authorList>
            <person name="Kjaerup R.B."/>
            <person name="Dalgaard T.S."/>
            <person name="Juul-Madsen H.R."/>
        </authorList>
    </citation>
    <scope>NUCLEOTIDE SEQUENCE [LARGE SCALE GENOMIC DNA]</scope>
    <source>
        <strain evidence="3 4">1127319.6</strain>
    </source>
</reference>
<dbReference type="Pfam" id="PF13936">
    <property type="entry name" value="HTH_38"/>
    <property type="match status" value="1"/>
</dbReference>
<proteinExistence type="predicted"/>
<dbReference type="AlphaFoldDB" id="A0A1A3GW54"/>
<feature type="domain" description="Transposase IS30-like HTH" evidence="2">
    <location>
        <begin position="20"/>
        <end position="59"/>
    </location>
</feature>
<dbReference type="SUPFAM" id="SSF46689">
    <property type="entry name" value="Homeodomain-like"/>
    <property type="match status" value="1"/>
</dbReference>
<comment type="caution">
    <text evidence="3">The sequence shown here is derived from an EMBL/GenBank/DDBJ whole genome shotgun (WGS) entry which is preliminary data.</text>
</comment>
<dbReference type="InterPro" id="IPR025246">
    <property type="entry name" value="IS30-like_HTH"/>
</dbReference>
<evidence type="ECO:0000259" key="2">
    <source>
        <dbReference type="Pfam" id="PF13936"/>
    </source>
</evidence>
<evidence type="ECO:0000256" key="1">
    <source>
        <dbReference type="SAM" id="MobiDB-lite"/>
    </source>
</evidence>
<dbReference type="Proteomes" id="UP000093898">
    <property type="component" value="Unassembled WGS sequence"/>
</dbReference>
<sequence length="69" mass="7784">MQVLVAHLPQPEAPARPKNRPKLTKTEVKAIRDMARQGISNRDIARTFDVHHATVSRTVSGQYHRKGSQ</sequence>
<organism evidence="3 4">
    <name type="scientific">Mycolicibacterium mucogenicum</name>
    <name type="common">Mycobacterium mucogenicum</name>
    <dbReference type="NCBI Taxonomy" id="56689"/>
    <lineage>
        <taxon>Bacteria</taxon>
        <taxon>Bacillati</taxon>
        <taxon>Actinomycetota</taxon>
        <taxon>Actinomycetes</taxon>
        <taxon>Mycobacteriales</taxon>
        <taxon>Mycobacteriaceae</taxon>
        <taxon>Mycolicibacterium</taxon>
    </lineage>
</organism>
<protein>
    <recommendedName>
        <fullName evidence="2">Transposase IS30-like HTH domain-containing protein</fullName>
    </recommendedName>
</protein>
<dbReference type="Gene3D" id="1.10.10.60">
    <property type="entry name" value="Homeodomain-like"/>
    <property type="match status" value="1"/>
</dbReference>
<accession>A0A1A3GW54</accession>
<gene>
    <name evidence="3" type="ORF">A5630_25285</name>
</gene>
<name>A0A1A3GW54_MYCMU</name>
<evidence type="ECO:0000313" key="3">
    <source>
        <dbReference type="EMBL" id="OBJ40267.1"/>
    </source>
</evidence>
<dbReference type="InterPro" id="IPR009057">
    <property type="entry name" value="Homeodomain-like_sf"/>
</dbReference>
<feature type="region of interest" description="Disordered" evidence="1">
    <location>
        <begin position="1"/>
        <end position="24"/>
    </location>
</feature>
<evidence type="ECO:0000313" key="4">
    <source>
        <dbReference type="Proteomes" id="UP000093898"/>
    </source>
</evidence>